<dbReference type="InterPro" id="IPR058003">
    <property type="entry name" value="Phage_gp12"/>
</dbReference>
<evidence type="ECO:0000313" key="2">
    <source>
        <dbReference type="Proteomes" id="UP000386225"/>
    </source>
</evidence>
<proteinExistence type="predicted"/>
<protein>
    <submittedName>
        <fullName evidence="1">Tail tubular protein B</fullName>
    </submittedName>
</protein>
<sequence length="804" mass="89278">MAYVSTAWGRPIQGVSQQPDRVRLEGQCTKQENAIPDVVKGLTKRPALNYVNSILGYELSENSAFHSYDRGDEQYFMFIEPNTSTIKVFNLSGNSQNVTIASGSGGYLNTPRPDLNIDFITVADFTFITNKTVPVLMGTATSPLPSRLGIVYSQYATYGKTYNIIVNGTVISSYTTPDGSASHHINDVATDYVSLVLYTKIAGGTIADGEGAGTYPAQTDYVVSLHNNVIWIELASGADFKLSTSDSQKGEDLIAAKGSVTNTNSLPPVAPDNFTLRITGAGKSSKDDYWLRADNSNDSGIRWVETVEPGILVNINADTLPHTLVREGISGGVANFKFSQGIYDDRTVGGEDSNPLPGFINIDNPQPILSTGVFQNRLFFLSGESICMSRSNLFFNFWKETSQTSADSDPIEGYADTDRVNNLYNYQILNGDLALFSDNAQFVIDGSKPVTKSNITLTQVTAYPSEVNIKPQAAGENVFFAYNASSYTGVRELFTDNYSDTKKAYPVTDYVSKYLVGRCKQMLASTNLNTMLVRTYADLSKVYVYDWLWQDNQKVQSAWHTWVFDGKVMYTFYIEDKLYVVYTWGGTTYVDFLYMVNDPDTSGLPYSTKLDHRVSVNASYNPSTKKYSFHLPYDRPDVVCTIHTGGHAEDLGSAFIATYLGLGNWETTEDLSPNGQALEILCGVKYRYSYIPTQPVVKDARDRVIGLSSIIMSNLFIHYETTGDIYVTATPKNGTVRDYHFSGRYMGTAENLVGAPILDNGTYRVPIRQRAEDMQIEIWSDSHYPITIRDMEMDGTFHQRGQRI</sequence>
<dbReference type="Proteomes" id="UP000386225">
    <property type="component" value="Segment"/>
</dbReference>
<dbReference type="EMBL" id="MN478376">
    <property type="protein sequence ID" value="QGH45089.1"/>
    <property type="molecule type" value="Genomic_DNA"/>
</dbReference>
<evidence type="ECO:0000313" key="1">
    <source>
        <dbReference type="EMBL" id="QGH45089.1"/>
    </source>
</evidence>
<keyword evidence="2" id="KW-1185">Reference proteome</keyword>
<dbReference type="Pfam" id="PF25675">
    <property type="entry name" value="Phage_nozzle"/>
    <property type="match status" value="1"/>
</dbReference>
<name>A0A5Q2UCI3_9CAUD</name>
<accession>A0A5Q2UCI3</accession>
<organism evidence="1 2">
    <name type="scientific">Ralstonia phage Reminis</name>
    <dbReference type="NCBI Taxonomy" id="2662139"/>
    <lineage>
        <taxon>Viruses</taxon>
        <taxon>Duplodnaviria</taxon>
        <taxon>Heunggongvirae</taxon>
        <taxon>Uroviricota</taxon>
        <taxon>Caudoviricetes</taxon>
        <taxon>Autographivirales</taxon>
        <taxon>Autographivirales incertae sedis</taxon>
        <taxon>Reminisvirus</taxon>
        <taxon>Reminisvirus reminis</taxon>
    </lineage>
</organism>
<reference evidence="1 2" key="1">
    <citation type="submission" date="2019-09" db="EMBL/GenBank/DDBJ databases">
        <title>Bacteriophage as agents antimicrobiens.</title>
        <authorList>
            <person name="Lightbourn L."/>
            <person name="Amarillas L."/>
            <person name="Estrada M."/>
            <person name="Leon R."/>
            <person name="Figueroa L."/>
            <person name="Patron O."/>
            <person name="Leon J."/>
        </authorList>
    </citation>
    <scope>NUCLEOTIDE SEQUENCE [LARGE SCALE GENOMIC DNA]</scope>
</reference>